<dbReference type="InterPro" id="IPR027471">
    <property type="entry name" value="YbeD-like_sf"/>
</dbReference>
<proteinExistence type="inferred from homology"/>
<dbReference type="SUPFAM" id="SSF117991">
    <property type="entry name" value="YbeD/HP0495-like"/>
    <property type="match status" value="1"/>
</dbReference>
<name>A0A099KU47_COLPS</name>
<organism evidence="3 4">
    <name type="scientific">Colwellia psychrerythraea</name>
    <name type="common">Vibrio psychroerythus</name>
    <dbReference type="NCBI Taxonomy" id="28229"/>
    <lineage>
        <taxon>Bacteria</taxon>
        <taxon>Pseudomonadati</taxon>
        <taxon>Pseudomonadota</taxon>
        <taxon>Gammaproteobacteria</taxon>
        <taxon>Alteromonadales</taxon>
        <taxon>Colwelliaceae</taxon>
        <taxon>Colwellia</taxon>
    </lineage>
</organism>
<dbReference type="Proteomes" id="UP000029843">
    <property type="component" value="Unassembled WGS sequence"/>
</dbReference>
<dbReference type="InterPro" id="IPR007454">
    <property type="entry name" value="UPF0250_YbeD-like"/>
</dbReference>
<dbReference type="PANTHER" id="PTHR38036:SF1">
    <property type="entry name" value="UPF0250 PROTEIN YBED"/>
    <property type="match status" value="1"/>
</dbReference>
<evidence type="ECO:0000313" key="4">
    <source>
        <dbReference type="Proteomes" id="UP000029843"/>
    </source>
</evidence>
<dbReference type="Gene3D" id="3.30.70.260">
    <property type="match status" value="1"/>
</dbReference>
<evidence type="ECO:0000256" key="1">
    <source>
        <dbReference type="ARBA" id="ARBA00008460"/>
    </source>
</evidence>
<dbReference type="NCBIfam" id="NF003447">
    <property type="entry name" value="PRK04998.1"/>
    <property type="match status" value="1"/>
</dbReference>
<dbReference type="PANTHER" id="PTHR38036">
    <property type="entry name" value="UPF0250 PROTEIN YBED"/>
    <property type="match status" value="1"/>
</dbReference>
<evidence type="ECO:0000313" key="3">
    <source>
        <dbReference type="EMBL" id="KGJ94066.1"/>
    </source>
</evidence>
<protein>
    <recommendedName>
        <fullName evidence="2">UPF0250 protein ND2E_1999</fullName>
    </recommendedName>
</protein>
<evidence type="ECO:0000256" key="2">
    <source>
        <dbReference type="HAMAP-Rule" id="MF_00659"/>
    </source>
</evidence>
<reference evidence="3 4" key="1">
    <citation type="submission" date="2014-08" db="EMBL/GenBank/DDBJ databases">
        <title>Genomic and Phenotypic Diversity of Colwellia psychrerythraea strains from Disparate Marine Basins.</title>
        <authorList>
            <person name="Techtmann S.M."/>
            <person name="Stelling S.C."/>
            <person name="Utturkar S.M."/>
            <person name="Alshibli N."/>
            <person name="Harris A."/>
            <person name="Brown S.D."/>
            <person name="Hazen T.C."/>
        </authorList>
    </citation>
    <scope>NUCLEOTIDE SEQUENCE [LARGE SCALE GENOMIC DNA]</scope>
    <source>
        <strain evidence="3 4">ND2E</strain>
    </source>
</reference>
<gene>
    <name evidence="3" type="ORF">ND2E_1999</name>
</gene>
<sequence length="102" mass="11564">MPLLRFNLALKEVNKMKTKFDELLEFPTVLNFKVMGVACDELPDLIIAELQKHTPGDYVPKIKPSSKGTYHSVSIAVTVTSKEHIETIYKTLTAIDQVRYVL</sequence>
<dbReference type="GO" id="GO:0005829">
    <property type="term" value="C:cytosol"/>
    <property type="evidence" value="ECO:0007669"/>
    <property type="project" value="TreeGrafter"/>
</dbReference>
<dbReference type="PATRIC" id="fig|28229.4.peg.1021"/>
<comment type="caution">
    <text evidence="3">The sequence shown here is derived from an EMBL/GenBank/DDBJ whole genome shotgun (WGS) entry which is preliminary data.</text>
</comment>
<dbReference type="Pfam" id="PF04359">
    <property type="entry name" value="DUF493"/>
    <property type="match status" value="1"/>
</dbReference>
<dbReference type="HAMAP" id="MF_00659">
    <property type="entry name" value="UPF0250"/>
    <property type="match status" value="1"/>
</dbReference>
<accession>A0A099KU47</accession>
<comment type="similarity">
    <text evidence="1 2">Belongs to the UPF0250 family.</text>
</comment>
<dbReference type="EMBL" id="JQED01000007">
    <property type="protein sequence ID" value="KGJ94066.1"/>
    <property type="molecule type" value="Genomic_DNA"/>
</dbReference>
<dbReference type="AlphaFoldDB" id="A0A099KU47"/>